<feature type="domain" description="SWIM-type" evidence="5">
    <location>
        <begin position="373"/>
        <end position="416"/>
    </location>
</feature>
<evidence type="ECO:0000256" key="1">
    <source>
        <dbReference type="ARBA" id="ARBA00022723"/>
    </source>
</evidence>
<reference evidence="6 7" key="1">
    <citation type="journal article" date="2023" name="G3 (Bethesda)">
        <title>A chromosome-length genome assembly and annotation of blackberry (Rubus argutus, cv. 'Hillquist').</title>
        <authorList>
            <person name="Bruna T."/>
            <person name="Aryal R."/>
            <person name="Dudchenko O."/>
            <person name="Sargent D.J."/>
            <person name="Mead D."/>
            <person name="Buti M."/>
            <person name="Cavallini A."/>
            <person name="Hytonen T."/>
            <person name="Andres J."/>
            <person name="Pham M."/>
            <person name="Weisz D."/>
            <person name="Mascagni F."/>
            <person name="Usai G."/>
            <person name="Natali L."/>
            <person name="Bassil N."/>
            <person name="Fernandez G.E."/>
            <person name="Lomsadze A."/>
            <person name="Armour M."/>
            <person name="Olukolu B."/>
            <person name="Poorten T."/>
            <person name="Britton C."/>
            <person name="Davik J."/>
            <person name="Ashrafi H."/>
            <person name="Aiden E.L."/>
            <person name="Borodovsky M."/>
            <person name="Worthington M."/>
        </authorList>
    </citation>
    <scope>NUCLEOTIDE SEQUENCE [LARGE SCALE GENOMIC DNA]</scope>
    <source>
        <strain evidence="6">PI 553951</strain>
    </source>
</reference>
<name>A0AAW1YR88_RUBAR</name>
<dbReference type="EMBL" id="JBEDUW010000001">
    <property type="protein sequence ID" value="KAK9951034.1"/>
    <property type="molecule type" value="Genomic_DNA"/>
</dbReference>
<dbReference type="InterPro" id="IPR018289">
    <property type="entry name" value="MULE_transposase_dom"/>
</dbReference>
<accession>A0AAW1YR88</accession>
<comment type="caution">
    <text evidence="6">The sequence shown here is derived from an EMBL/GenBank/DDBJ whole genome shotgun (WGS) entry which is preliminary data.</text>
</comment>
<evidence type="ECO:0000256" key="4">
    <source>
        <dbReference type="PROSITE-ProRule" id="PRU00325"/>
    </source>
</evidence>
<dbReference type="PANTHER" id="PTHR31973:SF199">
    <property type="entry name" value="SWIM-TYPE DOMAIN-CONTAINING PROTEIN"/>
    <property type="match status" value="1"/>
</dbReference>
<proteinExistence type="predicted"/>
<evidence type="ECO:0000256" key="2">
    <source>
        <dbReference type="ARBA" id="ARBA00022771"/>
    </source>
</evidence>
<dbReference type="SMART" id="SM00575">
    <property type="entry name" value="ZnF_PMZ"/>
    <property type="match status" value="1"/>
</dbReference>
<dbReference type="InterPro" id="IPR007527">
    <property type="entry name" value="Znf_SWIM"/>
</dbReference>
<organism evidence="6 7">
    <name type="scientific">Rubus argutus</name>
    <name type="common">Southern blackberry</name>
    <dbReference type="NCBI Taxonomy" id="59490"/>
    <lineage>
        <taxon>Eukaryota</taxon>
        <taxon>Viridiplantae</taxon>
        <taxon>Streptophyta</taxon>
        <taxon>Embryophyta</taxon>
        <taxon>Tracheophyta</taxon>
        <taxon>Spermatophyta</taxon>
        <taxon>Magnoliopsida</taxon>
        <taxon>eudicotyledons</taxon>
        <taxon>Gunneridae</taxon>
        <taxon>Pentapetalae</taxon>
        <taxon>rosids</taxon>
        <taxon>fabids</taxon>
        <taxon>Rosales</taxon>
        <taxon>Rosaceae</taxon>
        <taxon>Rosoideae</taxon>
        <taxon>Rosoideae incertae sedis</taxon>
        <taxon>Rubus</taxon>
    </lineage>
</organism>
<dbReference type="GO" id="GO:0008270">
    <property type="term" value="F:zinc ion binding"/>
    <property type="evidence" value="ECO:0007669"/>
    <property type="project" value="UniProtKB-KW"/>
</dbReference>
<dbReference type="Pfam" id="PF10551">
    <property type="entry name" value="MULE"/>
    <property type="match status" value="1"/>
</dbReference>
<dbReference type="PANTHER" id="PTHR31973">
    <property type="entry name" value="POLYPROTEIN, PUTATIVE-RELATED"/>
    <property type="match status" value="1"/>
</dbReference>
<dbReference type="Proteomes" id="UP001457282">
    <property type="component" value="Unassembled WGS sequence"/>
</dbReference>
<evidence type="ECO:0000313" key="7">
    <source>
        <dbReference type="Proteomes" id="UP001457282"/>
    </source>
</evidence>
<keyword evidence="3" id="KW-0862">Zinc</keyword>
<evidence type="ECO:0000313" key="6">
    <source>
        <dbReference type="EMBL" id="KAK9951034.1"/>
    </source>
</evidence>
<keyword evidence="1" id="KW-0479">Metal-binding</keyword>
<evidence type="ECO:0000256" key="3">
    <source>
        <dbReference type="ARBA" id="ARBA00022833"/>
    </source>
</evidence>
<keyword evidence="7" id="KW-1185">Reference proteome</keyword>
<protein>
    <recommendedName>
        <fullName evidence="5">SWIM-type domain-containing protein</fullName>
    </recommendedName>
</protein>
<dbReference type="AlphaFoldDB" id="A0AAW1YR88"/>
<sequence length="516" mass="58906">MIKGLTDEHNCGQVKRVYHLTSTWMAKKYVGEWRLNPNWSVEGFQKQIANDLGMSNISQQMVHRTKHKAAEMNTGAYEEQYNKLESYAVEMRRSNPGSSIFIHSQMDGEVRKFKRMYICWDACKRGFLEGCRKVIGLDGYHIKSAYPGQLLSAVGIDANNGMFPIAYAIAEIESKDSWLWFLELLMRDLDITHEIGYVIISDKQKGLLPAVEVLMPNAQHRHCVRHLYSNFKAEFLGIGLKQLVWSAARDTTEVYWRKHMEELKIANWFAWDWLAKKNPIHWCKAFFLAINKCDLLVNNLCEALNGSIIKSRDKSIIPMLEMIRIKMMVRMSNRRNAGANWNGGLGPRIQKNLKKYAEKSHNYNTAEGSHMQYQVTGQESKNMHAVDLAARTCTCRRWDISGIPCQHAIAAIYAKEQDPALPKKLRIREPGKVEPPAQKETILKRTFFVQVTCRFCKEKGHNIRGCHKRKALAASQSQAQASEPAAPGAEGSKEAKRNYCCLASKSNIIIKTSANY</sequence>
<dbReference type="Pfam" id="PF04434">
    <property type="entry name" value="SWIM"/>
    <property type="match status" value="1"/>
</dbReference>
<evidence type="ECO:0000259" key="5">
    <source>
        <dbReference type="PROSITE" id="PS50966"/>
    </source>
</evidence>
<keyword evidence="2 4" id="KW-0863">Zinc-finger</keyword>
<dbReference type="InterPro" id="IPR006564">
    <property type="entry name" value="Znf_PMZ"/>
</dbReference>
<dbReference type="PROSITE" id="PS50966">
    <property type="entry name" value="ZF_SWIM"/>
    <property type="match status" value="1"/>
</dbReference>
<gene>
    <name evidence="6" type="ORF">M0R45_006496</name>
</gene>